<organism evidence="4 5">
    <name type="scientific">Setaria digitata</name>
    <dbReference type="NCBI Taxonomy" id="48799"/>
    <lineage>
        <taxon>Eukaryota</taxon>
        <taxon>Metazoa</taxon>
        <taxon>Ecdysozoa</taxon>
        <taxon>Nematoda</taxon>
        <taxon>Chromadorea</taxon>
        <taxon>Rhabditida</taxon>
        <taxon>Spirurina</taxon>
        <taxon>Spiruromorpha</taxon>
        <taxon>Filarioidea</taxon>
        <taxon>Setariidae</taxon>
        <taxon>Setaria</taxon>
    </lineage>
</organism>
<feature type="transmembrane region" description="Helical" evidence="1">
    <location>
        <begin position="62"/>
        <end position="90"/>
    </location>
</feature>
<protein>
    <recommendedName>
        <fullName evidence="3">DUF7027 domain-containing protein</fullName>
    </recommendedName>
</protein>
<proteinExistence type="predicted"/>
<dbReference type="InterPro" id="IPR054291">
    <property type="entry name" value="DUF7027"/>
</dbReference>
<evidence type="ECO:0000313" key="5">
    <source>
        <dbReference type="WBParaSite" id="sdigi.contig145.g5207.t1"/>
    </source>
</evidence>
<feature type="domain" description="DUF7027" evidence="3">
    <location>
        <begin position="1"/>
        <end position="29"/>
    </location>
</feature>
<dbReference type="AlphaFoldDB" id="A0A915PLX7"/>
<feature type="signal peptide" evidence="2">
    <location>
        <begin position="1"/>
        <end position="29"/>
    </location>
</feature>
<accession>A0A915PLX7</accession>
<feature type="chain" id="PRO_5037341195" description="DUF7027 domain-containing protein" evidence="2">
    <location>
        <begin position="30"/>
        <end position="127"/>
    </location>
</feature>
<keyword evidence="1" id="KW-0472">Membrane</keyword>
<name>A0A915PLX7_9BILA</name>
<keyword evidence="1" id="KW-0812">Transmembrane</keyword>
<keyword evidence="4" id="KW-1185">Reference proteome</keyword>
<evidence type="ECO:0000256" key="2">
    <source>
        <dbReference type="SAM" id="SignalP"/>
    </source>
</evidence>
<reference evidence="5" key="1">
    <citation type="submission" date="2022-11" db="UniProtKB">
        <authorList>
            <consortium name="WormBaseParasite"/>
        </authorList>
    </citation>
    <scope>IDENTIFICATION</scope>
</reference>
<keyword evidence="1" id="KW-1133">Transmembrane helix</keyword>
<evidence type="ECO:0000256" key="1">
    <source>
        <dbReference type="SAM" id="Phobius"/>
    </source>
</evidence>
<evidence type="ECO:0000259" key="3">
    <source>
        <dbReference type="Pfam" id="PF22954"/>
    </source>
</evidence>
<sequence>MYPTLVARAVVVIFMQAFGVSIVVRPSDAISEVHFEESETQKITTNLDDKKNEHEASTGQRLAMLIFLMIVISAFVFYTIYLIVRCIHYVKAYKRLMHRKRSLIIVCHIDPMNQQNSKSRRSSRRSM</sequence>
<dbReference type="Pfam" id="PF22954">
    <property type="entry name" value="DUF7027"/>
    <property type="match status" value="1"/>
</dbReference>
<dbReference type="WBParaSite" id="sdigi.contig145.g5207.t1">
    <property type="protein sequence ID" value="sdigi.contig145.g5207.t1"/>
    <property type="gene ID" value="sdigi.contig145.g5207"/>
</dbReference>
<evidence type="ECO:0000313" key="4">
    <source>
        <dbReference type="Proteomes" id="UP000887581"/>
    </source>
</evidence>
<dbReference type="Proteomes" id="UP000887581">
    <property type="component" value="Unplaced"/>
</dbReference>
<keyword evidence="2" id="KW-0732">Signal</keyword>